<feature type="compositionally biased region" description="Basic residues" evidence="1">
    <location>
        <begin position="1"/>
        <end position="14"/>
    </location>
</feature>
<evidence type="ECO:0000256" key="1">
    <source>
        <dbReference type="SAM" id="MobiDB-lite"/>
    </source>
</evidence>
<reference evidence="2 3" key="1">
    <citation type="journal article" date="2014" name="Syst. Appl. Microbiol.">
        <title>Microsymbionts of Phaseolus vulgaris in acid and alkaline soils of Mexico.</title>
        <authorList>
            <person name="Verastegui-Valdes M.M."/>
            <person name="Zhang Y.J."/>
            <person name="Rivera-Orduna F.N."/>
            <person name="Cheng H.P."/>
            <person name="Sui X.H."/>
            <person name="Wang E.T."/>
        </authorList>
    </citation>
    <scope>NUCLEOTIDE SEQUENCE [LARGE SCALE GENOMIC DNA]</scope>
    <source>
        <strain evidence="2 3">FG01</strain>
    </source>
</reference>
<proteinExistence type="predicted"/>
<gene>
    <name evidence="2" type="ORF">ATY31_20375</name>
</gene>
<name>A0A2S3YJC5_9HYPH</name>
<evidence type="ECO:0000313" key="3">
    <source>
        <dbReference type="Proteomes" id="UP000237511"/>
    </source>
</evidence>
<accession>A0A2S3YJC5</accession>
<comment type="caution">
    <text evidence="2">The sequence shown here is derived from an EMBL/GenBank/DDBJ whole genome shotgun (WGS) entry which is preliminary data.</text>
</comment>
<protein>
    <submittedName>
        <fullName evidence="2">Uncharacterized protein</fullName>
    </submittedName>
</protein>
<dbReference type="Proteomes" id="UP000237511">
    <property type="component" value="Unassembled WGS sequence"/>
</dbReference>
<evidence type="ECO:0000313" key="2">
    <source>
        <dbReference type="EMBL" id="POH27463.1"/>
    </source>
</evidence>
<dbReference type="AlphaFoldDB" id="A0A2S3YJC5"/>
<dbReference type="EMBL" id="LODU01000058">
    <property type="protein sequence ID" value="POH27463.1"/>
    <property type="molecule type" value="Genomic_DNA"/>
</dbReference>
<organism evidence="2 3">
    <name type="scientific">Sinorhizobium americanum</name>
    <dbReference type="NCBI Taxonomy" id="194963"/>
    <lineage>
        <taxon>Bacteria</taxon>
        <taxon>Pseudomonadati</taxon>
        <taxon>Pseudomonadota</taxon>
        <taxon>Alphaproteobacteria</taxon>
        <taxon>Hyphomicrobiales</taxon>
        <taxon>Rhizobiaceae</taxon>
        <taxon>Sinorhizobium/Ensifer group</taxon>
        <taxon>Sinorhizobium</taxon>
    </lineage>
</organism>
<feature type="region of interest" description="Disordered" evidence="1">
    <location>
        <begin position="1"/>
        <end position="26"/>
    </location>
</feature>
<sequence>MPCLKKSTKKHRKTGGQTRVMSDDQVGGAISVPNALMSMSCPATISSVMPVSLVISPGMEMLGCRKPP</sequence>